<feature type="transmembrane region" description="Helical" evidence="1">
    <location>
        <begin position="48"/>
        <end position="71"/>
    </location>
</feature>
<sequence length="142" mass="15768">MRTVELDGGHGRACNLNVLVGTHYRTQARAEARSYDVISFLHSAAAEIATYMVGSAVMIAIHFATPSAVMLSATARINAGRTAFAAVDDNRDLDRIPRYKDVEDTRYVGRFRGSVEVRQKTTEGQARVVRQIRCRLSSEIYC</sequence>
<organism evidence="2 3">
    <name type="scientific">Eumeta variegata</name>
    <name type="common">Bagworm moth</name>
    <name type="synonym">Eumeta japonica</name>
    <dbReference type="NCBI Taxonomy" id="151549"/>
    <lineage>
        <taxon>Eukaryota</taxon>
        <taxon>Metazoa</taxon>
        <taxon>Ecdysozoa</taxon>
        <taxon>Arthropoda</taxon>
        <taxon>Hexapoda</taxon>
        <taxon>Insecta</taxon>
        <taxon>Pterygota</taxon>
        <taxon>Neoptera</taxon>
        <taxon>Endopterygota</taxon>
        <taxon>Lepidoptera</taxon>
        <taxon>Glossata</taxon>
        <taxon>Ditrysia</taxon>
        <taxon>Tineoidea</taxon>
        <taxon>Psychidae</taxon>
        <taxon>Oiketicinae</taxon>
        <taxon>Eumeta</taxon>
    </lineage>
</organism>
<evidence type="ECO:0000256" key="1">
    <source>
        <dbReference type="SAM" id="Phobius"/>
    </source>
</evidence>
<accession>A0A4C1Z8H1</accession>
<evidence type="ECO:0000313" key="2">
    <source>
        <dbReference type="EMBL" id="GBP83404.1"/>
    </source>
</evidence>
<keyword evidence="1" id="KW-0472">Membrane</keyword>
<dbReference type="Proteomes" id="UP000299102">
    <property type="component" value="Unassembled WGS sequence"/>
</dbReference>
<protein>
    <submittedName>
        <fullName evidence="2">Uncharacterized protein</fullName>
    </submittedName>
</protein>
<evidence type="ECO:0000313" key="3">
    <source>
        <dbReference type="Proteomes" id="UP000299102"/>
    </source>
</evidence>
<name>A0A4C1Z8H1_EUMVA</name>
<proteinExistence type="predicted"/>
<keyword evidence="1" id="KW-0812">Transmembrane</keyword>
<gene>
    <name evidence="2" type="ORF">EVAR_63069_1</name>
</gene>
<keyword evidence="1" id="KW-1133">Transmembrane helix</keyword>
<dbReference type="AlphaFoldDB" id="A0A4C1Z8H1"/>
<dbReference type="EMBL" id="BGZK01001619">
    <property type="protein sequence ID" value="GBP83404.1"/>
    <property type="molecule type" value="Genomic_DNA"/>
</dbReference>
<comment type="caution">
    <text evidence="2">The sequence shown here is derived from an EMBL/GenBank/DDBJ whole genome shotgun (WGS) entry which is preliminary data.</text>
</comment>
<reference evidence="2 3" key="1">
    <citation type="journal article" date="2019" name="Commun. Biol.">
        <title>The bagworm genome reveals a unique fibroin gene that provides high tensile strength.</title>
        <authorList>
            <person name="Kono N."/>
            <person name="Nakamura H."/>
            <person name="Ohtoshi R."/>
            <person name="Tomita M."/>
            <person name="Numata K."/>
            <person name="Arakawa K."/>
        </authorList>
    </citation>
    <scope>NUCLEOTIDE SEQUENCE [LARGE SCALE GENOMIC DNA]</scope>
</reference>
<keyword evidence="3" id="KW-1185">Reference proteome</keyword>